<dbReference type="InterPro" id="IPR020578">
    <property type="entry name" value="Aminotrans_V_PyrdxlP_BS"/>
</dbReference>
<comment type="cofactor">
    <cofactor evidence="1 4">
        <name>pyridoxal 5'-phosphate</name>
        <dbReference type="ChEBI" id="CHEBI:597326"/>
    </cofactor>
</comment>
<dbReference type="Gene3D" id="3.90.1150.10">
    <property type="entry name" value="Aspartate Aminotransferase, domain 1"/>
    <property type="match status" value="1"/>
</dbReference>
<evidence type="ECO:0000313" key="7">
    <source>
        <dbReference type="Proteomes" id="UP000586254"/>
    </source>
</evidence>
<dbReference type="Pfam" id="PF00266">
    <property type="entry name" value="Aminotran_5"/>
    <property type="match status" value="1"/>
</dbReference>
<name>A0A853JNJ2_9FIRM</name>
<dbReference type="AlphaFoldDB" id="A0A853JNJ2"/>
<dbReference type="InterPro" id="IPR015422">
    <property type="entry name" value="PyrdxlP-dep_Trfase_small"/>
</dbReference>
<evidence type="ECO:0000256" key="4">
    <source>
        <dbReference type="RuleBase" id="RU004504"/>
    </source>
</evidence>
<evidence type="ECO:0000256" key="2">
    <source>
        <dbReference type="ARBA" id="ARBA00022898"/>
    </source>
</evidence>
<keyword evidence="6" id="KW-0032">Aminotransferase</keyword>
<dbReference type="GO" id="GO:0008483">
    <property type="term" value="F:transaminase activity"/>
    <property type="evidence" value="ECO:0007669"/>
    <property type="project" value="UniProtKB-KW"/>
</dbReference>
<evidence type="ECO:0000256" key="1">
    <source>
        <dbReference type="ARBA" id="ARBA00001933"/>
    </source>
</evidence>
<dbReference type="RefSeq" id="WP_180493290.1">
    <property type="nucleotide sequence ID" value="NZ_CAUFHM010000004.1"/>
</dbReference>
<comment type="caution">
    <text evidence="6">The sequence shown here is derived from an EMBL/GenBank/DDBJ whole genome shotgun (WGS) entry which is preliminary data.</text>
</comment>
<dbReference type="Gene3D" id="3.40.640.10">
    <property type="entry name" value="Type I PLP-dependent aspartate aminotransferase-like (Major domain)"/>
    <property type="match status" value="1"/>
</dbReference>
<keyword evidence="6" id="KW-0808">Transferase</keyword>
<protein>
    <submittedName>
        <fullName evidence="6">Aminotransferase class V-fold PLP-dependent enzyme</fullName>
    </submittedName>
</protein>
<sequence>MAYFDNAATTYPKPDCVYEYMDQFYRSCGGSAGRGQYASSISVGNLVKDTRKMVQNILQCPSKQVVFEPTATIALNIIIQGVIATGVRNVYISPFEHNAVTRTLHGLQEKYSLKIIELSVNEKLSYDMEQIRYQFDDVSPDFVIVSHASNVIGLIAPAEDIFGLAKKYNAITLLDMAQTAGIVECNVGLETIDFATFAGHKTMLGPTGISGFVMKPDFKLPTVLYGGTGVESANQNMPDDLPARFEMGTMNSSGLAGLYYALKWIEEKGIKNLFEEEIGKRDKLIALLENYDFIKLIGVNSSQKYVGIVSCVIDGISSDSAGELFIRLGISVRTGLQCAPYAHKFLGTFPAGTIRFSVNHFTTDADFDELQCALDYIEENI</sequence>
<dbReference type="Proteomes" id="UP000586254">
    <property type="component" value="Unassembled WGS sequence"/>
</dbReference>
<dbReference type="InterPro" id="IPR015421">
    <property type="entry name" value="PyrdxlP-dep_Trfase_major"/>
</dbReference>
<evidence type="ECO:0000259" key="5">
    <source>
        <dbReference type="Pfam" id="PF00266"/>
    </source>
</evidence>
<organism evidence="6 7">
    <name type="scientific">Eubacterium callanderi</name>
    <dbReference type="NCBI Taxonomy" id="53442"/>
    <lineage>
        <taxon>Bacteria</taxon>
        <taxon>Bacillati</taxon>
        <taxon>Bacillota</taxon>
        <taxon>Clostridia</taxon>
        <taxon>Eubacteriales</taxon>
        <taxon>Eubacteriaceae</taxon>
        <taxon>Eubacterium</taxon>
    </lineage>
</organism>
<feature type="domain" description="Aminotransferase class V" evidence="5">
    <location>
        <begin position="3"/>
        <end position="370"/>
    </location>
</feature>
<reference evidence="6 7" key="1">
    <citation type="submission" date="2020-07" db="EMBL/GenBank/DDBJ databases">
        <title>Organ Donor 1.</title>
        <authorList>
            <person name="Marsh A.J."/>
            <person name="Azcarate-Peril M.A."/>
        </authorList>
    </citation>
    <scope>NUCLEOTIDE SEQUENCE [LARGE SCALE GENOMIC DNA]</scope>
    <source>
        <strain evidence="6 7">AMC0717</strain>
    </source>
</reference>
<keyword evidence="2" id="KW-0663">Pyridoxal phosphate</keyword>
<dbReference type="NCBIfam" id="TIGR01977">
    <property type="entry name" value="am_tr_V_EF2568"/>
    <property type="match status" value="1"/>
</dbReference>
<evidence type="ECO:0000313" key="6">
    <source>
        <dbReference type="EMBL" id="NZA38164.1"/>
    </source>
</evidence>
<dbReference type="InterPro" id="IPR015424">
    <property type="entry name" value="PyrdxlP-dep_Trfase"/>
</dbReference>
<comment type="similarity">
    <text evidence="3">Belongs to the class-V pyridoxal-phosphate-dependent aminotransferase family.</text>
</comment>
<gene>
    <name evidence="6" type="ORF">H0N91_08400</name>
</gene>
<evidence type="ECO:0000256" key="3">
    <source>
        <dbReference type="RuleBase" id="RU004075"/>
    </source>
</evidence>
<dbReference type="InterPro" id="IPR010969">
    <property type="entry name" value="Cys_dSase-rel_unknwn_funct"/>
</dbReference>
<dbReference type="PROSITE" id="PS00595">
    <property type="entry name" value="AA_TRANSFER_CLASS_5"/>
    <property type="match status" value="1"/>
</dbReference>
<dbReference type="PANTHER" id="PTHR43586">
    <property type="entry name" value="CYSTEINE DESULFURASE"/>
    <property type="match status" value="1"/>
</dbReference>
<accession>A0A853JNJ2</accession>
<dbReference type="InterPro" id="IPR000192">
    <property type="entry name" value="Aminotrans_V_dom"/>
</dbReference>
<proteinExistence type="inferred from homology"/>
<dbReference type="EMBL" id="JACCKS010000008">
    <property type="protein sequence ID" value="NZA38164.1"/>
    <property type="molecule type" value="Genomic_DNA"/>
</dbReference>
<dbReference type="SUPFAM" id="SSF53383">
    <property type="entry name" value="PLP-dependent transferases"/>
    <property type="match status" value="1"/>
</dbReference>
<dbReference type="PANTHER" id="PTHR43586:SF4">
    <property type="entry name" value="ISOPENICILLIN N EPIMERASE"/>
    <property type="match status" value="1"/>
</dbReference>